<gene>
    <name evidence="8" type="ORF">JAAARDRAFT_38366</name>
</gene>
<feature type="transmembrane region" description="Helical" evidence="6">
    <location>
        <begin position="82"/>
        <end position="105"/>
    </location>
</feature>
<dbReference type="EMBL" id="KL197728">
    <property type="protein sequence ID" value="KDQ54692.1"/>
    <property type="molecule type" value="Genomic_DNA"/>
</dbReference>
<feature type="domain" description="Cation/H+ exchanger transmembrane" evidence="7">
    <location>
        <begin position="24"/>
        <end position="429"/>
    </location>
</feature>
<feature type="transmembrane region" description="Helical" evidence="6">
    <location>
        <begin position="117"/>
        <end position="139"/>
    </location>
</feature>
<evidence type="ECO:0000313" key="8">
    <source>
        <dbReference type="EMBL" id="KDQ54692.1"/>
    </source>
</evidence>
<dbReference type="InterPro" id="IPR006153">
    <property type="entry name" value="Cation/H_exchanger_TM"/>
</dbReference>
<evidence type="ECO:0000256" key="6">
    <source>
        <dbReference type="SAM" id="Phobius"/>
    </source>
</evidence>
<evidence type="ECO:0000256" key="2">
    <source>
        <dbReference type="ARBA" id="ARBA00022692"/>
    </source>
</evidence>
<dbReference type="GO" id="GO:0036376">
    <property type="term" value="P:sodium ion export across plasma membrane"/>
    <property type="evidence" value="ECO:0007669"/>
    <property type="project" value="InterPro"/>
</dbReference>
<dbReference type="OrthoDB" id="2190219at2759"/>
<feature type="transmembrane region" description="Helical" evidence="6">
    <location>
        <begin position="215"/>
        <end position="237"/>
    </location>
</feature>
<comment type="subcellular location">
    <subcellularLocation>
        <location evidence="1">Membrane</location>
        <topology evidence="1">Multi-pass membrane protein</topology>
    </subcellularLocation>
</comment>
<organism evidence="8 9">
    <name type="scientific">Jaapia argillacea MUCL 33604</name>
    <dbReference type="NCBI Taxonomy" id="933084"/>
    <lineage>
        <taxon>Eukaryota</taxon>
        <taxon>Fungi</taxon>
        <taxon>Dikarya</taxon>
        <taxon>Basidiomycota</taxon>
        <taxon>Agaricomycotina</taxon>
        <taxon>Agaricomycetes</taxon>
        <taxon>Agaricomycetidae</taxon>
        <taxon>Jaapiales</taxon>
        <taxon>Jaapiaceae</taxon>
        <taxon>Jaapia</taxon>
    </lineage>
</organism>
<evidence type="ECO:0000259" key="7">
    <source>
        <dbReference type="Pfam" id="PF00999"/>
    </source>
</evidence>
<dbReference type="Gene3D" id="6.10.140.1330">
    <property type="match status" value="1"/>
</dbReference>
<dbReference type="HOGENOM" id="CLU_008635_5_0_1"/>
<dbReference type="GO" id="GO:0042391">
    <property type="term" value="P:regulation of membrane potential"/>
    <property type="evidence" value="ECO:0007669"/>
    <property type="project" value="InterPro"/>
</dbReference>
<dbReference type="Proteomes" id="UP000027265">
    <property type="component" value="Unassembled WGS sequence"/>
</dbReference>
<feature type="transmembrane region" description="Helical" evidence="6">
    <location>
        <begin position="372"/>
        <end position="390"/>
    </location>
</feature>
<sequence>MFSVFGTESVVAPEIVLLVLGGVLILFGLTSNVIKSYYLSETLLMTLIGIALGPKGLDVLRFVDPGWESGDAENERREVLMWFTRIIIGVQVLSAAATLPSRYLLQRDNVKSLTTMLLPLMTTSWLVSSLLVQVCLPNLRFAESLIIGACVAPTDPVLANAVVKGAFAENHVPNHIRELLAAESGINDGFGTPFLFLPLSFILNGYHPIPSLRYFFLHTILRDVVFSILLGTGLGYVARKSLKNARKLELIDRESMLVFSIALALFTIGVGRMLGTNELLACFFAGTAVNWTDKIRSEDLHSHFSEGIELFFDCSVFIVLGTILPWDSWLEPDVLPFPRLILLAFAILLLRRLPITLLLTPIIPQIKTMKEALFVGHFGPIGIGALYYTLIALEELPEEYESRDKTIPVVTFIILMSIVVHGSSAPLIMLARKVPYQWSSGAPTPVNHPVEIEANEQSEEDSSASVGTLPTERDPLLPSNRRKPRSIIFDDEDTEPISREVLDEVAQSIDRLPSSLRYPSMGDPDSHRHRIASAARLADASGNQASFRPSLRRGRSETVLRDAARVTVYDEGDYIVFDDAQGRTIARRVRSGSRAVQGVEGV</sequence>
<keyword evidence="9" id="KW-1185">Reference proteome</keyword>
<evidence type="ECO:0000313" key="9">
    <source>
        <dbReference type="Proteomes" id="UP000027265"/>
    </source>
</evidence>
<name>A0A067PTS9_9AGAM</name>
<dbReference type="GO" id="GO:0015385">
    <property type="term" value="F:sodium:proton antiporter activity"/>
    <property type="evidence" value="ECO:0007669"/>
    <property type="project" value="InterPro"/>
</dbReference>
<feature type="region of interest" description="Disordered" evidence="5">
    <location>
        <begin position="454"/>
        <end position="492"/>
    </location>
</feature>
<feature type="transmembrane region" description="Helical" evidence="6">
    <location>
        <begin position="12"/>
        <end position="30"/>
    </location>
</feature>
<keyword evidence="4 6" id="KW-0472">Membrane</keyword>
<dbReference type="InParanoid" id="A0A067PTS9"/>
<accession>A0A067PTS9</accession>
<keyword evidence="2 6" id="KW-0812">Transmembrane</keyword>
<feature type="transmembrane region" description="Helical" evidence="6">
    <location>
        <begin position="42"/>
        <end position="62"/>
    </location>
</feature>
<dbReference type="InterPro" id="IPR004712">
    <property type="entry name" value="Na+/H+_antiporter_fungi"/>
</dbReference>
<dbReference type="PANTHER" id="PTHR31382">
    <property type="entry name" value="NA(+)/H(+) ANTIPORTER"/>
    <property type="match status" value="1"/>
</dbReference>
<feature type="transmembrane region" description="Helical" evidence="6">
    <location>
        <begin position="257"/>
        <end position="275"/>
    </location>
</feature>
<evidence type="ECO:0000256" key="1">
    <source>
        <dbReference type="ARBA" id="ARBA00004141"/>
    </source>
</evidence>
<dbReference type="GO" id="GO:0005886">
    <property type="term" value="C:plasma membrane"/>
    <property type="evidence" value="ECO:0007669"/>
    <property type="project" value="InterPro"/>
</dbReference>
<feature type="transmembrane region" description="Helical" evidence="6">
    <location>
        <begin position="410"/>
        <end position="431"/>
    </location>
</feature>
<feature type="transmembrane region" description="Helical" evidence="6">
    <location>
        <begin position="340"/>
        <end position="360"/>
    </location>
</feature>
<proteinExistence type="predicted"/>
<dbReference type="Pfam" id="PF00999">
    <property type="entry name" value="Na_H_Exchanger"/>
    <property type="match status" value="1"/>
</dbReference>
<evidence type="ECO:0000256" key="4">
    <source>
        <dbReference type="ARBA" id="ARBA00023136"/>
    </source>
</evidence>
<dbReference type="PANTHER" id="PTHR31382:SF1">
    <property type="entry name" value="SODIUM ION_PROTON EXCHANGER (EUROFUNG)"/>
    <property type="match status" value="1"/>
</dbReference>
<evidence type="ECO:0000256" key="5">
    <source>
        <dbReference type="SAM" id="MobiDB-lite"/>
    </source>
</evidence>
<keyword evidence="3 6" id="KW-1133">Transmembrane helix</keyword>
<dbReference type="GO" id="GO:0120029">
    <property type="term" value="P:proton export across plasma membrane"/>
    <property type="evidence" value="ECO:0007669"/>
    <property type="project" value="InterPro"/>
</dbReference>
<dbReference type="AlphaFoldDB" id="A0A067PTS9"/>
<dbReference type="STRING" id="933084.A0A067PTS9"/>
<protein>
    <recommendedName>
        <fullName evidence="7">Cation/H+ exchanger transmembrane domain-containing protein</fullName>
    </recommendedName>
</protein>
<evidence type="ECO:0000256" key="3">
    <source>
        <dbReference type="ARBA" id="ARBA00022989"/>
    </source>
</evidence>
<reference evidence="9" key="1">
    <citation type="journal article" date="2014" name="Proc. Natl. Acad. Sci. U.S.A.">
        <title>Extensive sampling of basidiomycete genomes demonstrates inadequacy of the white-rot/brown-rot paradigm for wood decay fungi.</title>
        <authorList>
            <person name="Riley R."/>
            <person name="Salamov A.A."/>
            <person name="Brown D.W."/>
            <person name="Nagy L.G."/>
            <person name="Floudas D."/>
            <person name="Held B.W."/>
            <person name="Levasseur A."/>
            <person name="Lombard V."/>
            <person name="Morin E."/>
            <person name="Otillar R."/>
            <person name="Lindquist E.A."/>
            <person name="Sun H."/>
            <person name="LaButti K.M."/>
            <person name="Schmutz J."/>
            <person name="Jabbour D."/>
            <person name="Luo H."/>
            <person name="Baker S.E."/>
            <person name="Pisabarro A.G."/>
            <person name="Walton J.D."/>
            <person name="Blanchette R.A."/>
            <person name="Henrissat B."/>
            <person name="Martin F."/>
            <person name="Cullen D."/>
            <person name="Hibbett D.S."/>
            <person name="Grigoriev I.V."/>
        </authorList>
    </citation>
    <scope>NUCLEOTIDE SEQUENCE [LARGE SCALE GENOMIC DNA]</scope>
    <source>
        <strain evidence="9">MUCL 33604</strain>
    </source>
</reference>